<organism evidence="1 2">
    <name type="scientific">Gigaspora margarita</name>
    <dbReference type="NCBI Taxonomy" id="4874"/>
    <lineage>
        <taxon>Eukaryota</taxon>
        <taxon>Fungi</taxon>
        <taxon>Fungi incertae sedis</taxon>
        <taxon>Mucoromycota</taxon>
        <taxon>Glomeromycotina</taxon>
        <taxon>Glomeromycetes</taxon>
        <taxon>Diversisporales</taxon>
        <taxon>Gigasporaceae</taxon>
        <taxon>Gigaspora</taxon>
    </lineage>
</organism>
<comment type="caution">
    <text evidence="1">The sequence shown here is derived from an EMBL/GenBank/DDBJ whole genome shotgun (WGS) entry which is preliminary data.</text>
</comment>
<protein>
    <submittedName>
        <fullName evidence="1">25663_t:CDS:1</fullName>
    </submittedName>
</protein>
<dbReference type="Proteomes" id="UP000789901">
    <property type="component" value="Unassembled WGS sequence"/>
</dbReference>
<feature type="non-terminal residue" evidence="1">
    <location>
        <position position="1"/>
    </location>
</feature>
<sequence>EFIYVIYYVEESVNKMNVAVKETNIMVNKPNDNNIFRKQSKVEN</sequence>
<proteinExistence type="predicted"/>
<evidence type="ECO:0000313" key="2">
    <source>
        <dbReference type="Proteomes" id="UP000789901"/>
    </source>
</evidence>
<feature type="non-terminal residue" evidence="1">
    <location>
        <position position="44"/>
    </location>
</feature>
<keyword evidence="2" id="KW-1185">Reference proteome</keyword>
<accession>A0ABN7X0K7</accession>
<name>A0ABN7X0K7_GIGMA</name>
<dbReference type="EMBL" id="CAJVQB010078467">
    <property type="protein sequence ID" value="CAG8845157.1"/>
    <property type="molecule type" value="Genomic_DNA"/>
</dbReference>
<evidence type="ECO:0000313" key="1">
    <source>
        <dbReference type="EMBL" id="CAG8845157.1"/>
    </source>
</evidence>
<reference evidence="1 2" key="1">
    <citation type="submission" date="2021-06" db="EMBL/GenBank/DDBJ databases">
        <authorList>
            <person name="Kallberg Y."/>
            <person name="Tangrot J."/>
            <person name="Rosling A."/>
        </authorList>
    </citation>
    <scope>NUCLEOTIDE SEQUENCE [LARGE SCALE GENOMIC DNA]</scope>
    <source>
        <strain evidence="1 2">120-4 pot B 10/14</strain>
    </source>
</reference>
<gene>
    <name evidence="1" type="ORF">GMARGA_LOCUS37484</name>
</gene>